<comment type="caution">
    <text evidence="1">The sequence shown here is derived from an EMBL/GenBank/DDBJ whole genome shotgun (WGS) entry which is preliminary data.</text>
</comment>
<dbReference type="AlphaFoldDB" id="A0AA40IRD3"/>
<protein>
    <submittedName>
        <fullName evidence="1">Uncharacterized protein</fullName>
    </submittedName>
</protein>
<keyword evidence="1" id="KW-0614">Plasmid</keyword>
<evidence type="ECO:0000313" key="2">
    <source>
        <dbReference type="Proteomes" id="UP000027770"/>
    </source>
</evidence>
<dbReference type="RefSeq" id="WP_141639697.1">
    <property type="nucleotide sequence ID" value="NZ_CM003351.1"/>
</dbReference>
<reference evidence="2" key="1">
    <citation type="journal article" date="2014" name="PLoS ONE">
        <title>Plasmidome interchange between Clostridium botulinum, Clostridium novyi and Clostridium haemolyticum converts strains of independent lineages into distinctly different pathogens.</title>
        <authorList>
            <person name="Skarin H."/>
            <person name="Segerman B."/>
        </authorList>
    </citation>
    <scope>NUCLEOTIDE SEQUENCE [LARGE SCALE GENOMIC DNA]</scope>
    <source>
        <strain evidence="2">ATCC 27606</strain>
    </source>
</reference>
<geneLocation type="plasmid" evidence="1 2">
    <name>p4Cn27606</name>
</geneLocation>
<evidence type="ECO:0000313" key="1">
    <source>
        <dbReference type="EMBL" id="KEI11387.1"/>
    </source>
</evidence>
<sequence>MSTYTNSRFGFSINYPKNFTLKETSTNNDGAKMTLGKATIIVYGYNNVLNDTAKSLYEEKLKNIKKECIKEKVLKDNYFLISWVDKDMIYYTKTVVGKESINSLTFNYPKNKREIYDSIAQQIEKSFKTPAVDATH</sequence>
<accession>A0AA40IRD3</accession>
<gene>
    <name evidence="1" type="ORF">Z959_p0087</name>
</gene>
<name>A0AA40IRD3_CLONO</name>
<dbReference type="EMBL" id="JENW01000168">
    <property type="protein sequence ID" value="KEI11387.1"/>
    <property type="molecule type" value="Genomic_DNA"/>
</dbReference>
<proteinExistence type="predicted"/>
<organism evidence="1 2">
    <name type="scientific">Clostridium novyi B str. ATCC 27606</name>
    <dbReference type="NCBI Taxonomy" id="1443123"/>
    <lineage>
        <taxon>Bacteria</taxon>
        <taxon>Bacillati</taxon>
        <taxon>Bacillota</taxon>
        <taxon>Clostridia</taxon>
        <taxon>Eubacteriales</taxon>
        <taxon>Clostridiaceae</taxon>
        <taxon>Clostridium</taxon>
    </lineage>
</organism>
<dbReference type="Proteomes" id="UP000027770">
    <property type="component" value="Plasmid p4Cn27606"/>
</dbReference>
<keyword evidence="2" id="KW-1185">Reference proteome</keyword>